<evidence type="ECO:0000313" key="1">
    <source>
        <dbReference type="EMBL" id="QVV88409.1"/>
    </source>
</evidence>
<evidence type="ECO:0008006" key="3">
    <source>
        <dbReference type="Google" id="ProtNLM"/>
    </source>
</evidence>
<sequence length="75" mass="8808">MSESIEIPFPLMQRIERLKIQPDEKPIDVITRLLDYYDDADEIDEETNQRILKGLEDVDAGRHRPLRDIAQEMGI</sequence>
<dbReference type="AlphaFoldDB" id="A0A8E7EIS2"/>
<dbReference type="EMBL" id="CP075546">
    <property type="protein sequence ID" value="QVV88409.1"/>
    <property type="molecule type" value="Genomic_DNA"/>
</dbReference>
<name>A0A8E7EIS2_9EURY</name>
<dbReference type="KEGG" id="mrtj:KHC33_13925"/>
<gene>
    <name evidence="1" type="ORF">KHC33_13925</name>
</gene>
<dbReference type="GeneID" id="65098303"/>
<dbReference type="Proteomes" id="UP000680656">
    <property type="component" value="Chromosome"/>
</dbReference>
<dbReference type="RefSeq" id="WP_214419218.1">
    <property type="nucleotide sequence ID" value="NZ_CP075546.1"/>
</dbReference>
<evidence type="ECO:0000313" key="2">
    <source>
        <dbReference type="Proteomes" id="UP000680656"/>
    </source>
</evidence>
<proteinExistence type="predicted"/>
<accession>A0A8E7EIS2</accession>
<protein>
    <recommendedName>
        <fullName evidence="3">Antitoxin</fullName>
    </recommendedName>
</protein>
<keyword evidence="2" id="KW-1185">Reference proteome</keyword>
<organism evidence="1 2">
    <name type="scientific">Methanospirillum purgamenti</name>
    <dbReference type="NCBI Taxonomy" id="2834276"/>
    <lineage>
        <taxon>Archaea</taxon>
        <taxon>Methanobacteriati</taxon>
        <taxon>Methanobacteriota</taxon>
        <taxon>Stenosarchaea group</taxon>
        <taxon>Methanomicrobia</taxon>
        <taxon>Methanomicrobiales</taxon>
        <taxon>Methanospirillaceae</taxon>
        <taxon>Methanospirillum</taxon>
    </lineage>
</organism>
<reference evidence="1 2" key="1">
    <citation type="submission" date="2021-05" db="EMBL/GenBank/DDBJ databases">
        <title>A novel Methanospirillum isolate from a pyrite-forming mixed culture.</title>
        <authorList>
            <person name="Bunk B."/>
            <person name="Sproer C."/>
            <person name="Spring S."/>
            <person name="Pester M."/>
        </authorList>
    </citation>
    <scope>NUCLEOTIDE SEQUENCE [LARGE SCALE GENOMIC DNA]</scope>
    <source>
        <strain evidence="1 2">J.3.6.1-F.2.7.3</strain>
    </source>
</reference>